<keyword evidence="3" id="KW-1185">Reference proteome</keyword>
<sequence length="345" mass="38042">MLYSPELTMNSHGSSSHERGHSRRSSLTSSHPSSRRYSNHPRPGLAGTAENGPPAARSSPKMPRMVRFMTAGHQVASGRVQKQSHHVERGASESPAARAATQMLRRTSGRPASSHADMPAMRPPPHSPRPSHHLQSPRSSHSHSPRSPRHARTPSSASLSGSLPPGQQAEMFQPQQRRKRRAVSPLRISPDPRQDEETQEDMVDTQPVTETPLSKTPRTPLADITPPTSASSQETIDCRSDDWDEPSQDENDQQVEHAPPRQRTLSQSVDLLTEGEVRSLLVLYAKSDPSLSHFIHEVSLSRVERPSGRALTAKGYSKIAAEEANQHQLDGLMTGLWGRFLSVYE</sequence>
<reference evidence="2 3" key="1">
    <citation type="journal article" date="2023" name="bioRxiv">
        <title>High-quality genome assemblies of four members of thePodospora anserinaspecies complex.</title>
        <authorList>
            <person name="Ament-Velasquez S.L."/>
            <person name="Vogan A.A."/>
            <person name="Wallerman O."/>
            <person name="Hartmann F."/>
            <person name="Gautier V."/>
            <person name="Silar P."/>
            <person name="Giraud T."/>
            <person name="Johannesson H."/>
        </authorList>
    </citation>
    <scope>NUCLEOTIDE SEQUENCE [LARGE SCALE GENOMIC DNA]</scope>
    <source>
        <strain evidence="2 3">CBS 112042</strain>
    </source>
</reference>
<organism evidence="2 3">
    <name type="scientific">Podospora bellae-mahoneyi</name>
    <dbReference type="NCBI Taxonomy" id="2093777"/>
    <lineage>
        <taxon>Eukaryota</taxon>
        <taxon>Fungi</taxon>
        <taxon>Dikarya</taxon>
        <taxon>Ascomycota</taxon>
        <taxon>Pezizomycotina</taxon>
        <taxon>Sordariomycetes</taxon>
        <taxon>Sordariomycetidae</taxon>
        <taxon>Sordariales</taxon>
        <taxon>Podosporaceae</taxon>
        <taxon>Podospora</taxon>
    </lineage>
</organism>
<dbReference type="Proteomes" id="UP001322138">
    <property type="component" value="Unassembled WGS sequence"/>
</dbReference>
<feature type="compositionally biased region" description="Acidic residues" evidence="1">
    <location>
        <begin position="242"/>
        <end position="253"/>
    </location>
</feature>
<protein>
    <submittedName>
        <fullName evidence="2">Uncharacterized protein</fullName>
    </submittedName>
</protein>
<dbReference type="EMBL" id="JAFFGZ010000006">
    <property type="protein sequence ID" value="KAK4642766.1"/>
    <property type="molecule type" value="Genomic_DNA"/>
</dbReference>
<gene>
    <name evidence="2" type="ORF">QC761_400490</name>
</gene>
<comment type="caution">
    <text evidence="2">The sequence shown here is derived from an EMBL/GenBank/DDBJ whole genome shotgun (WGS) entry which is preliminary data.</text>
</comment>
<feature type="compositionally biased region" description="Polar residues" evidence="1">
    <location>
        <begin position="206"/>
        <end position="217"/>
    </location>
</feature>
<feature type="compositionally biased region" description="Low complexity" evidence="1">
    <location>
        <begin position="153"/>
        <end position="166"/>
    </location>
</feature>
<evidence type="ECO:0000313" key="3">
    <source>
        <dbReference type="Proteomes" id="UP001322138"/>
    </source>
</evidence>
<evidence type="ECO:0000313" key="2">
    <source>
        <dbReference type="EMBL" id="KAK4642766.1"/>
    </source>
</evidence>
<accession>A0ABR0FFM0</accession>
<evidence type="ECO:0000256" key="1">
    <source>
        <dbReference type="SAM" id="MobiDB-lite"/>
    </source>
</evidence>
<feature type="compositionally biased region" description="Basic residues" evidence="1">
    <location>
        <begin position="140"/>
        <end position="152"/>
    </location>
</feature>
<name>A0ABR0FFM0_9PEZI</name>
<dbReference type="RefSeq" id="XP_062731742.1">
    <property type="nucleotide sequence ID" value="XM_062878331.1"/>
</dbReference>
<proteinExistence type="predicted"/>
<feature type="region of interest" description="Disordered" evidence="1">
    <location>
        <begin position="1"/>
        <end position="269"/>
    </location>
</feature>
<dbReference type="GeneID" id="87897813"/>
<feature type="compositionally biased region" description="Polar residues" evidence="1">
    <location>
        <begin position="226"/>
        <end position="235"/>
    </location>
</feature>